<dbReference type="Pfam" id="PF00126">
    <property type="entry name" value="HTH_1"/>
    <property type="match status" value="1"/>
</dbReference>
<dbReference type="InterPro" id="IPR036388">
    <property type="entry name" value="WH-like_DNA-bd_sf"/>
</dbReference>
<evidence type="ECO:0000256" key="3">
    <source>
        <dbReference type="ARBA" id="ARBA00023125"/>
    </source>
</evidence>
<accession>A0A1I5D7J3</accession>
<keyword evidence="4" id="KW-0804">Transcription</keyword>
<dbReference type="STRING" id="260086.SAMN05216207_102564"/>
<dbReference type="OrthoDB" id="4512679at2"/>
<proteinExistence type="inferred from homology"/>
<feature type="domain" description="HTH lysR-type" evidence="6">
    <location>
        <begin position="1"/>
        <end position="58"/>
    </location>
</feature>
<evidence type="ECO:0000256" key="5">
    <source>
        <dbReference type="SAM" id="SignalP"/>
    </source>
</evidence>
<gene>
    <name evidence="7" type="ORF">SAMN05216207_102564</name>
</gene>
<feature type="signal peptide" evidence="5">
    <location>
        <begin position="1"/>
        <end position="23"/>
    </location>
</feature>
<dbReference type="InterPro" id="IPR036390">
    <property type="entry name" value="WH_DNA-bd_sf"/>
</dbReference>
<dbReference type="Pfam" id="PF03466">
    <property type="entry name" value="LysR_substrate"/>
    <property type="match status" value="1"/>
</dbReference>
<evidence type="ECO:0000256" key="2">
    <source>
        <dbReference type="ARBA" id="ARBA00023015"/>
    </source>
</evidence>
<sequence>MTLTQLSAFVLVVRLGTVKAAAAALGVSEPAVSQAITALRRHFGDQLLVRGENGMVPTAAGSRLLGVAAQMVALGTEAEAAVRSAQGAAEVVRLIGPSDVVEFVGGPLAEAFSARSGRRVEVTAGVAGVAEMAVLVSHRLADLALGPVPVEDRSLRLVSEPVFRGRLVVLAAERPCGAPSAWPWLVDPAGADPEGEVGRLLARLAVPESRMQVFPNQTAAWEAAARGAGVAPGMAHLAAPRLRRGELQVVQVPGTPLPVVWHATTLPPDRRAPATGSLRRYLSTPEAMTLLGSPGAGVPPSRFRPPVHVTIWS</sequence>
<name>A0A1I5D7J3_PSUAM</name>
<evidence type="ECO:0000259" key="6">
    <source>
        <dbReference type="PROSITE" id="PS50931"/>
    </source>
</evidence>
<dbReference type="RefSeq" id="WP_093348345.1">
    <property type="nucleotide sequence ID" value="NZ_FOUY01000025.1"/>
</dbReference>
<evidence type="ECO:0000313" key="7">
    <source>
        <dbReference type="EMBL" id="SFN95244.1"/>
    </source>
</evidence>
<evidence type="ECO:0000256" key="1">
    <source>
        <dbReference type="ARBA" id="ARBA00009437"/>
    </source>
</evidence>
<feature type="chain" id="PRO_5039317574" evidence="5">
    <location>
        <begin position="24"/>
        <end position="313"/>
    </location>
</feature>
<dbReference type="PRINTS" id="PR00039">
    <property type="entry name" value="HTHLYSR"/>
</dbReference>
<dbReference type="GO" id="GO:0003700">
    <property type="term" value="F:DNA-binding transcription factor activity"/>
    <property type="evidence" value="ECO:0007669"/>
    <property type="project" value="InterPro"/>
</dbReference>
<evidence type="ECO:0000256" key="4">
    <source>
        <dbReference type="ARBA" id="ARBA00023163"/>
    </source>
</evidence>
<protein>
    <submittedName>
        <fullName evidence="7">DNA-binding transcriptional regulator, LysR family</fullName>
    </submittedName>
</protein>
<organism evidence="7 8">
    <name type="scientific">Pseudonocardia ammonioxydans</name>
    <dbReference type="NCBI Taxonomy" id="260086"/>
    <lineage>
        <taxon>Bacteria</taxon>
        <taxon>Bacillati</taxon>
        <taxon>Actinomycetota</taxon>
        <taxon>Actinomycetes</taxon>
        <taxon>Pseudonocardiales</taxon>
        <taxon>Pseudonocardiaceae</taxon>
        <taxon>Pseudonocardia</taxon>
    </lineage>
</organism>
<dbReference type="Gene3D" id="1.10.10.10">
    <property type="entry name" value="Winged helix-like DNA-binding domain superfamily/Winged helix DNA-binding domain"/>
    <property type="match status" value="1"/>
</dbReference>
<comment type="similarity">
    <text evidence="1">Belongs to the LysR transcriptional regulatory family.</text>
</comment>
<dbReference type="PROSITE" id="PS50931">
    <property type="entry name" value="HTH_LYSR"/>
    <property type="match status" value="1"/>
</dbReference>
<keyword evidence="2" id="KW-0805">Transcription regulation</keyword>
<dbReference type="Proteomes" id="UP000199614">
    <property type="component" value="Unassembled WGS sequence"/>
</dbReference>
<keyword evidence="8" id="KW-1185">Reference proteome</keyword>
<dbReference type="InterPro" id="IPR000847">
    <property type="entry name" value="LysR_HTH_N"/>
</dbReference>
<keyword evidence="5" id="KW-0732">Signal</keyword>
<dbReference type="SUPFAM" id="SSF53850">
    <property type="entry name" value="Periplasmic binding protein-like II"/>
    <property type="match status" value="1"/>
</dbReference>
<dbReference type="AlphaFoldDB" id="A0A1I5D7J3"/>
<dbReference type="SUPFAM" id="SSF46785">
    <property type="entry name" value="Winged helix' DNA-binding domain"/>
    <property type="match status" value="1"/>
</dbReference>
<reference evidence="7 8" key="1">
    <citation type="submission" date="2016-10" db="EMBL/GenBank/DDBJ databases">
        <authorList>
            <person name="de Groot N.N."/>
        </authorList>
    </citation>
    <scope>NUCLEOTIDE SEQUENCE [LARGE SCALE GENOMIC DNA]</scope>
    <source>
        <strain evidence="7 8">CGMCC 4.1877</strain>
    </source>
</reference>
<evidence type="ECO:0000313" key="8">
    <source>
        <dbReference type="Proteomes" id="UP000199614"/>
    </source>
</evidence>
<keyword evidence="3 7" id="KW-0238">DNA-binding</keyword>
<dbReference type="EMBL" id="FOUY01000025">
    <property type="protein sequence ID" value="SFN95244.1"/>
    <property type="molecule type" value="Genomic_DNA"/>
</dbReference>
<dbReference type="GO" id="GO:0000976">
    <property type="term" value="F:transcription cis-regulatory region binding"/>
    <property type="evidence" value="ECO:0007669"/>
    <property type="project" value="TreeGrafter"/>
</dbReference>
<dbReference type="PANTHER" id="PTHR30126">
    <property type="entry name" value="HTH-TYPE TRANSCRIPTIONAL REGULATOR"/>
    <property type="match status" value="1"/>
</dbReference>
<dbReference type="PANTHER" id="PTHR30126:SF39">
    <property type="entry name" value="HTH-TYPE TRANSCRIPTIONAL REGULATOR CYSL"/>
    <property type="match status" value="1"/>
</dbReference>
<dbReference type="InterPro" id="IPR005119">
    <property type="entry name" value="LysR_subst-bd"/>
</dbReference>